<evidence type="ECO:0000256" key="1">
    <source>
        <dbReference type="SAM" id="MobiDB-lite"/>
    </source>
</evidence>
<feature type="compositionally biased region" description="Polar residues" evidence="1">
    <location>
        <begin position="48"/>
        <end position="57"/>
    </location>
</feature>
<dbReference type="EMBL" id="MGHD01000017">
    <property type="protein sequence ID" value="OGM59667.1"/>
    <property type="molecule type" value="Genomic_DNA"/>
</dbReference>
<name>A0A1F8B6N4_9BACT</name>
<gene>
    <name evidence="2" type="ORF">A2892_04035</name>
</gene>
<sequence>MPEKLVRVHGLGRVRKATAYFTTEDDRAAELNIDGYIIVYEKEPLEQTPESGSQQAPDSVREAPRS</sequence>
<evidence type="ECO:0000313" key="2">
    <source>
        <dbReference type="EMBL" id="OGM59667.1"/>
    </source>
</evidence>
<comment type="caution">
    <text evidence="2">The sequence shown here is derived from an EMBL/GenBank/DDBJ whole genome shotgun (WGS) entry which is preliminary data.</text>
</comment>
<dbReference type="STRING" id="1802517.A2892_04035"/>
<dbReference type="AlphaFoldDB" id="A0A1F8B6N4"/>
<protein>
    <submittedName>
        <fullName evidence="2">Uncharacterized protein</fullName>
    </submittedName>
</protein>
<proteinExistence type="predicted"/>
<feature type="region of interest" description="Disordered" evidence="1">
    <location>
        <begin position="44"/>
        <end position="66"/>
    </location>
</feature>
<reference evidence="2 3" key="1">
    <citation type="journal article" date="2016" name="Nat. Commun.">
        <title>Thousands of microbial genomes shed light on interconnected biogeochemical processes in an aquifer system.</title>
        <authorList>
            <person name="Anantharaman K."/>
            <person name="Brown C.T."/>
            <person name="Hug L.A."/>
            <person name="Sharon I."/>
            <person name="Castelle C.J."/>
            <person name="Probst A.J."/>
            <person name="Thomas B.C."/>
            <person name="Singh A."/>
            <person name="Wilkins M.J."/>
            <person name="Karaoz U."/>
            <person name="Brodie E.L."/>
            <person name="Williams K.H."/>
            <person name="Hubbard S.S."/>
            <person name="Banfield J.F."/>
        </authorList>
    </citation>
    <scope>NUCLEOTIDE SEQUENCE [LARGE SCALE GENOMIC DNA]</scope>
</reference>
<accession>A0A1F8B6N4</accession>
<organism evidence="2 3">
    <name type="scientific">Candidatus Woesebacteria bacterium RIFCSPLOWO2_01_FULL_39_10b</name>
    <dbReference type="NCBI Taxonomy" id="1802517"/>
    <lineage>
        <taxon>Bacteria</taxon>
        <taxon>Candidatus Woeseibacteriota</taxon>
    </lineage>
</organism>
<dbReference type="Proteomes" id="UP000176404">
    <property type="component" value="Unassembled WGS sequence"/>
</dbReference>
<evidence type="ECO:0000313" key="3">
    <source>
        <dbReference type="Proteomes" id="UP000176404"/>
    </source>
</evidence>